<evidence type="ECO:0000313" key="1">
    <source>
        <dbReference type="EMBL" id="PJI92140.1"/>
    </source>
</evidence>
<dbReference type="Gene3D" id="3.30.2370.10">
    <property type="entry name" value="putative pyruvate dehydrogenase"/>
    <property type="match status" value="1"/>
</dbReference>
<evidence type="ECO:0000313" key="2">
    <source>
        <dbReference type="Proteomes" id="UP000228531"/>
    </source>
</evidence>
<accession>A0A2M8WMJ3</accession>
<dbReference type="RefSeq" id="WP_100366993.1">
    <property type="nucleotide sequence ID" value="NZ_PGTY01000001.1"/>
</dbReference>
<name>A0A2M8WMJ3_9RHOB</name>
<sequence length="95" mass="10160">MPMDDIEIDFEIDEALPLLVGYVDEEGDFNVQIDTDQLGSAENVGIILASIEQHMAGALAHAGLATTEDRALTAIRDAYQAEIANPTNNNDGGML</sequence>
<organism evidence="1 2">
    <name type="scientific">Yoonia maricola</name>
    <dbReference type="NCBI Taxonomy" id="420999"/>
    <lineage>
        <taxon>Bacteria</taxon>
        <taxon>Pseudomonadati</taxon>
        <taxon>Pseudomonadota</taxon>
        <taxon>Alphaproteobacteria</taxon>
        <taxon>Rhodobacterales</taxon>
        <taxon>Paracoccaceae</taxon>
        <taxon>Yoonia</taxon>
    </lineage>
</organism>
<dbReference type="Proteomes" id="UP000228531">
    <property type="component" value="Unassembled WGS sequence"/>
</dbReference>
<reference evidence="1 2" key="1">
    <citation type="submission" date="2017-11" db="EMBL/GenBank/DDBJ databases">
        <title>Genomic Encyclopedia of Archaeal and Bacterial Type Strains, Phase II (KMG-II): From Individual Species to Whole Genera.</title>
        <authorList>
            <person name="Goeker M."/>
        </authorList>
    </citation>
    <scope>NUCLEOTIDE SEQUENCE [LARGE SCALE GENOMIC DNA]</scope>
    <source>
        <strain evidence="1 2">DSM 29128</strain>
    </source>
</reference>
<comment type="caution">
    <text evidence="1">The sequence shown here is derived from an EMBL/GenBank/DDBJ whole genome shotgun (WGS) entry which is preliminary data.</text>
</comment>
<proteinExistence type="predicted"/>
<keyword evidence="2" id="KW-1185">Reference proteome</keyword>
<dbReference type="Pfam" id="PF16826">
    <property type="entry name" value="DUF5076"/>
    <property type="match status" value="1"/>
</dbReference>
<dbReference type="EMBL" id="PGTY01000001">
    <property type="protein sequence ID" value="PJI92140.1"/>
    <property type="molecule type" value="Genomic_DNA"/>
</dbReference>
<dbReference type="InterPro" id="IPR031796">
    <property type="entry name" value="DUF5076"/>
</dbReference>
<gene>
    <name evidence="1" type="ORF">BC777_0984</name>
</gene>
<protein>
    <submittedName>
        <fullName evidence="1">Uncharacterized protein DUF5076</fullName>
    </submittedName>
</protein>
<dbReference type="AlphaFoldDB" id="A0A2M8WMJ3"/>